<dbReference type="Proteomes" id="UP000070617">
    <property type="component" value="Unassembled WGS sequence"/>
</dbReference>
<dbReference type="FunFam" id="3.40.1010.10:FF:000007">
    <property type="entry name" value="Ribosomal RNA small subunit methyltransferase I"/>
    <property type="match status" value="1"/>
</dbReference>
<organism evidence="8 9">
    <name type="scientific">Fusobacterium equinum</name>
    <dbReference type="NCBI Taxonomy" id="134605"/>
    <lineage>
        <taxon>Bacteria</taxon>
        <taxon>Fusobacteriati</taxon>
        <taxon>Fusobacteriota</taxon>
        <taxon>Fusobacteriia</taxon>
        <taxon>Fusobacteriales</taxon>
        <taxon>Fusobacteriaceae</taxon>
        <taxon>Fusobacterium</taxon>
    </lineage>
</organism>
<dbReference type="PANTHER" id="PTHR46111">
    <property type="entry name" value="RIBOSOMAL RNA SMALL SUBUNIT METHYLTRANSFERASE I"/>
    <property type="match status" value="1"/>
</dbReference>
<dbReference type="GO" id="GO:0005737">
    <property type="term" value="C:cytoplasm"/>
    <property type="evidence" value="ECO:0007669"/>
    <property type="project" value="UniProtKB-SubCell"/>
</dbReference>
<evidence type="ECO:0000256" key="4">
    <source>
        <dbReference type="ARBA" id="ARBA00022679"/>
    </source>
</evidence>
<dbReference type="PIRSF" id="PIRSF005917">
    <property type="entry name" value="MTase_YraL"/>
    <property type="match status" value="1"/>
</dbReference>
<dbReference type="GO" id="GO:0070677">
    <property type="term" value="F:rRNA (cytosine-2'-O-)-methyltransferase activity"/>
    <property type="evidence" value="ECO:0007669"/>
    <property type="project" value="UniProtKB-UniRule"/>
</dbReference>
<proteinExistence type="inferred from homology"/>
<protein>
    <recommendedName>
        <fullName evidence="6">Ribosomal RNA small subunit methyltransferase I</fullName>
        <ecNumber evidence="6">2.1.1.198</ecNumber>
    </recommendedName>
    <alternativeName>
        <fullName evidence="6">16S rRNA 2'-O-ribose C1402 methyltransferase</fullName>
    </alternativeName>
    <alternativeName>
        <fullName evidence="6">rRNA (cytidine-2'-O-)-methyltransferase RsmI</fullName>
    </alternativeName>
</protein>
<evidence type="ECO:0000256" key="1">
    <source>
        <dbReference type="ARBA" id="ARBA00022490"/>
    </source>
</evidence>
<keyword evidence="2 6" id="KW-0698">rRNA processing</keyword>
<dbReference type="Gene3D" id="3.40.1010.10">
    <property type="entry name" value="Cobalt-precorrin-4 Transmethylase, Domain 1"/>
    <property type="match status" value="1"/>
</dbReference>
<reference evidence="9" key="1">
    <citation type="submission" date="2016-01" db="EMBL/GenBank/DDBJ databases">
        <authorList>
            <person name="Mitreva M."/>
            <person name="Pepin K.H."/>
            <person name="Mihindukulasuriya K.A."/>
            <person name="Fulton R."/>
            <person name="Fronick C."/>
            <person name="O'Laughlin M."/>
            <person name="Miner T."/>
            <person name="Herter B."/>
            <person name="Rosa B.A."/>
            <person name="Cordes M."/>
            <person name="Tomlinson C."/>
            <person name="Wollam A."/>
            <person name="Palsikar V.B."/>
            <person name="Mardis E.R."/>
            <person name="Wilson R.K."/>
        </authorList>
    </citation>
    <scope>NUCLEOTIDE SEQUENCE [LARGE SCALE GENOMIC DNA]</scope>
    <source>
        <strain evidence="9">CMW8396</strain>
    </source>
</reference>
<evidence type="ECO:0000256" key="2">
    <source>
        <dbReference type="ARBA" id="ARBA00022552"/>
    </source>
</evidence>
<keyword evidence="9" id="KW-1185">Reference proteome</keyword>
<dbReference type="RefSeq" id="WP_008802225.1">
    <property type="nucleotide sequence ID" value="NZ_KQ956519.1"/>
</dbReference>
<keyword evidence="1 6" id="KW-0963">Cytoplasm</keyword>
<dbReference type="EMBL" id="LRPX01000023">
    <property type="protein sequence ID" value="KXA15779.1"/>
    <property type="molecule type" value="Genomic_DNA"/>
</dbReference>
<sequence length="227" mass="25878">MLYIVATPIGNLEDMTFRAVRILKEVEYIFAEDTRVTRKLLQHYEISTKLDRYDEFTKMKRIPDIIKLLEEGKNIALVTDAGTPCISDPGYELVDAALQAGIQVSPIPGASALTASTSVAGISLRRFCFEGFLPKKKGRQTLFKSLLEEERPIIIYESPFRLIKTLKDIENYLGNREVVIVREITKIYEEILRGRTKELLEKLENKTIKGEIVLIIKGVNDDVDDRD</sequence>
<evidence type="ECO:0000313" key="8">
    <source>
        <dbReference type="EMBL" id="KXA15779.1"/>
    </source>
</evidence>
<comment type="catalytic activity">
    <reaction evidence="6">
        <text>cytidine(1402) in 16S rRNA + S-adenosyl-L-methionine = 2'-O-methylcytidine(1402) in 16S rRNA + S-adenosyl-L-homocysteine + H(+)</text>
        <dbReference type="Rhea" id="RHEA:42924"/>
        <dbReference type="Rhea" id="RHEA-COMP:10285"/>
        <dbReference type="Rhea" id="RHEA-COMP:10286"/>
        <dbReference type="ChEBI" id="CHEBI:15378"/>
        <dbReference type="ChEBI" id="CHEBI:57856"/>
        <dbReference type="ChEBI" id="CHEBI:59789"/>
        <dbReference type="ChEBI" id="CHEBI:74495"/>
        <dbReference type="ChEBI" id="CHEBI:82748"/>
        <dbReference type="EC" id="2.1.1.198"/>
    </reaction>
</comment>
<evidence type="ECO:0000313" key="9">
    <source>
        <dbReference type="Proteomes" id="UP000070617"/>
    </source>
</evidence>
<dbReference type="Gene3D" id="3.30.950.10">
    <property type="entry name" value="Methyltransferase, Cobalt-precorrin-4 Transmethylase, Domain 2"/>
    <property type="match status" value="1"/>
</dbReference>
<evidence type="ECO:0000259" key="7">
    <source>
        <dbReference type="Pfam" id="PF00590"/>
    </source>
</evidence>
<dbReference type="PATRIC" id="fig|134605.3.peg.588"/>
<dbReference type="InterPro" id="IPR035996">
    <property type="entry name" value="4pyrrol_Methylase_sf"/>
</dbReference>
<gene>
    <name evidence="6" type="primary">rsmI</name>
    <name evidence="8" type="ORF">HMPREF3206_00586</name>
</gene>
<accession>A0A133NHL2</accession>
<dbReference type="SUPFAM" id="SSF53790">
    <property type="entry name" value="Tetrapyrrole methylase"/>
    <property type="match status" value="1"/>
</dbReference>
<dbReference type="InterPro" id="IPR000878">
    <property type="entry name" value="4pyrrol_Mease"/>
</dbReference>
<dbReference type="HAMAP" id="MF_01877">
    <property type="entry name" value="16SrRNA_methyltr_I"/>
    <property type="match status" value="1"/>
</dbReference>
<comment type="subcellular location">
    <subcellularLocation>
        <location evidence="6">Cytoplasm</location>
    </subcellularLocation>
</comment>
<keyword evidence="5 6" id="KW-0949">S-adenosyl-L-methionine</keyword>
<evidence type="ECO:0000256" key="6">
    <source>
        <dbReference type="HAMAP-Rule" id="MF_01877"/>
    </source>
</evidence>
<dbReference type="InterPro" id="IPR014776">
    <property type="entry name" value="4pyrrole_Mease_sub2"/>
</dbReference>
<dbReference type="EC" id="2.1.1.198" evidence="6"/>
<dbReference type="FunFam" id="3.30.950.10:FF:000002">
    <property type="entry name" value="Ribosomal RNA small subunit methyltransferase I"/>
    <property type="match status" value="1"/>
</dbReference>
<dbReference type="Pfam" id="PF00590">
    <property type="entry name" value="TP_methylase"/>
    <property type="match status" value="1"/>
</dbReference>
<dbReference type="NCBIfam" id="TIGR00096">
    <property type="entry name" value="16S rRNA (cytidine(1402)-2'-O)-methyltransferase"/>
    <property type="match status" value="1"/>
</dbReference>
<name>A0A133NHL2_9FUSO</name>
<dbReference type="InterPro" id="IPR014777">
    <property type="entry name" value="4pyrrole_Mease_sub1"/>
</dbReference>
<feature type="domain" description="Tetrapyrrole methylase" evidence="7">
    <location>
        <begin position="1"/>
        <end position="199"/>
    </location>
</feature>
<comment type="function">
    <text evidence="6">Catalyzes the 2'-O-methylation of the ribose of cytidine 1402 (C1402) in 16S rRNA.</text>
</comment>
<comment type="similarity">
    <text evidence="6">Belongs to the methyltransferase superfamily. RsmI family.</text>
</comment>
<dbReference type="STRING" id="134605.HMPREF3206_00586"/>
<dbReference type="InterPro" id="IPR008189">
    <property type="entry name" value="rRNA_ssu_MeTfrase_I"/>
</dbReference>
<keyword evidence="3 6" id="KW-0489">Methyltransferase</keyword>
<dbReference type="PANTHER" id="PTHR46111:SF1">
    <property type="entry name" value="RIBOSOMAL RNA SMALL SUBUNIT METHYLTRANSFERASE I"/>
    <property type="match status" value="1"/>
</dbReference>
<dbReference type="CDD" id="cd11648">
    <property type="entry name" value="RsmI"/>
    <property type="match status" value="1"/>
</dbReference>
<keyword evidence="4 6" id="KW-0808">Transferase</keyword>
<evidence type="ECO:0000256" key="3">
    <source>
        <dbReference type="ARBA" id="ARBA00022603"/>
    </source>
</evidence>
<comment type="caution">
    <text evidence="8">The sequence shown here is derived from an EMBL/GenBank/DDBJ whole genome shotgun (WGS) entry which is preliminary data.</text>
</comment>
<evidence type="ECO:0000256" key="5">
    <source>
        <dbReference type="ARBA" id="ARBA00022691"/>
    </source>
</evidence>
<dbReference type="AlphaFoldDB" id="A0A133NHL2"/>